<dbReference type="GeneID" id="88765044"/>
<dbReference type="Gene3D" id="2.40.50.180">
    <property type="entry name" value="CheA-289, Domain 4"/>
    <property type="match status" value="1"/>
</dbReference>
<dbReference type="SUPFAM" id="SSF50341">
    <property type="entry name" value="CheW-like"/>
    <property type="match status" value="1"/>
</dbReference>
<dbReference type="GO" id="GO:0007165">
    <property type="term" value="P:signal transduction"/>
    <property type="evidence" value="ECO:0007669"/>
    <property type="project" value="InterPro"/>
</dbReference>
<dbReference type="PROSITE" id="PS50851">
    <property type="entry name" value="CHEW"/>
    <property type="match status" value="1"/>
</dbReference>
<evidence type="ECO:0000259" key="1">
    <source>
        <dbReference type="PROSITE" id="PS50851"/>
    </source>
</evidence>
<evidence type="ECO:0000313" key="3">
    <source>
        <dbReference type="Proteomes" id="UP000003477"/>
    </source>
</evidence>
<dbReference type="PATRIC" id="fig|423471.3.peg.1122"/>
<sequence length="154" mass="17230">MQKDYFSVELSQSINLALPLENMGTVIQIEPEKICLVPGVSNYLLGVINHQGSLLWVLDTEQFFQIESDGHTWKQSLTAIIMKSSLPGTRKRVALVVKKIQGVLNLNTESEPMLSNCFLSPFQCFLDKIVIDNNAAFGILDTDTIFKVIQTKVN</sequence>
<dbReference type="AlphaFoldDB" id="G5J127"/>
<proteinExistence type="predicted"/>
<dbReference type="GO" id="GO:0006935">
    <property type="term" value="P:chemotaxis"/>
    <property type="evidence" value="ECO:0007669"/>
    <property type="project" value="InterPro"/>
</dbReference>
<dbReference type="Proteomes" id="UP000003477">
    <property type="component" value="Unassembled WGS sequence"/>
</dbReference>
<gene>
    <name evidence="2" type="ORF">CWATWH0003_1214</name>
</gene>
<dbReference type="InterPro" id="IPR036061">
    <property type="entry name" value="CheW-like_dom_sf"/>
</dbReference>
<feature type="domain" description="CheW-like" evidence="1">
    <location>
        <begin position="2"/>
        <end position="151"/>
    </location>
</feature>
<dbReference type="RefSeq" id="WP_007309684.1">
    <property type="nucleotide sequence ID" value="NZ_AESD01000194.1"/>
</dbReference>
<accession>G5J127</accession>
<evidence type="ECO:0000313" key="2">
    <source>
        <dbReference type="EMBL" id="EHJ14113.1"/>
    </source>
</evidence>
<name>G5J127_CROWT</name>
<reference evidence="2 3" key="1">
    <citation type="journal article" date="2011" name="Front. Microbiol.">
        <title>Two Strains of Crocosphaera watsonii with Highly Conserved Genomes are Distinguished by Strain-Specific Features.</title>
        <authorList>
            <person name="Bench S.R."/>
            <person name="Ilikchyan I.N."/>
            <person name="Tripp H.J."/>
            <person name="Zehr J.P."/>
        </authorList>
    </citation>
    <scope>NUCLEOTIDE SEQUENCE [LARGE SCALE GENOMIC DNA]</scope>
    <source>
        <strain evidence="2 3">WH 0003</strain>
    </source>
</reference>
<protein>
    <submittedName>
        <fullName evidence="2">CheW protein</fullName>
    </submittedName>
</protein>
<comment type="caution">
    <text evidence="2">The sequence shown here is derived from an EMBL/GenBank/DDBJ whole genome shotgun (WGS) entry which is preliminary data.</text>
</comment>
<dbReference type="Pfam" id="PF01584">
    <property type="entry name" value="CheW"/>
    <property type="match status" value="1"/>
</dbReference>
<dbReference type="EMBL" id="AESD01000194">
    <property type="protein sequence ID" value="EHJ14113.1"/>
    <property type="molecule type" value="Genomic_DNA"/>
</dbReference>
<organism evidence="2 3">
    <name type="scientific">Crocosphaera watsonii WH 0003</name>
    <dbReference type="NCBI Taxonomy" id="423471"/>
    <lineage>
        <taxon>Bacteria</taxon>
        <taxon>Bacillati</taxon>
        <taxon>Cyanobacteriota</taxon>
        <taxon>Cyanophyceae</taxon>
        <taxon>Oscillatoriophycideae</taxon>
        <taxon>Chroococcales</taxon>
        <taxon>Aphanothecaceae</taxon>
        <taxon>Crocosphaera</taxon>
    </lineage>
</organism>
<dbReference type="InterPro" id="IPR002545">
    <property type="entry name" value="CheW-lke_dom"/>
</dbReference>